<keyword evidence="3" id="KW-1185">Reference proteome</keyword>
<sequence>MKDGTQGLKKSFEGMKAGSGEAERLSRGGGGCGRICEGVGGGGVRPPVEGLKLFSSFLPCGVGYVPKHLKFGGCVLSSADTSHLLEENSKTSLQRQFAGENSLRDE</sequence>
<accession>A0ABR1B8A5</accession>
<feature type="region of interest" description="Disordered" evidence="1">
    <location>
        <begin position="1"/>
        <end position="30"/>
    </location>
</feature>
<organism evidence="2 3">
    <name type="scientific">Polyplax serrata</name>
    <name type="common">Common mouse louse</name>
    <dbReference type="NCBI Taxonomy" id="468196"/>
    <lineage>
        <taxon>Eukaryota</taxon>
        <taxon>Metazoa</taxon>
        <taxon>Ecdysozoa</taxon>
        <taxon>Arthropoda</taxon>
        <taxon>Hexapoda</taxon>
        <taxon>Insecta</taxon>
        <taxon>Pterygota</taxon>
        <taxon>Neoptera</taxon>
        <taxon>Paraneoptera</taxon>
        <taxon>Psocodea</taxon>
        <taxon>Troctomorpha</taxon>
        <taxon>Phthiraptera</taxon>
        <taxon>Anoplura</taxon>
        <taxon>Polyplacidae</taxon>
        <taxon>Polyplax</taxon>
    </lineage>
</organism>
<protein>
    <submittedName>
        <fullName evidence="2">Uncharacterized protein</fullName>
    </submittedName>
</protein>
<name>A0ABR1B8A5_POLSC</name>
<dbReference type="Proteomes" id="UP001359485">
    <property type="component" value="Unassembled WGS sequence"/>
</dbReference>
<comment type="caution">
    <text evidence="2">The sequence shown here is derived from an EMBL/GenBank/DDBJ whole genome shotgun (WGS) entry which is preliminary data.</text>
</comment>
<dbReference type="EMBL" id="JAWJWF010000003">
    <property type="protein sequence ID" value="KAK6635409.1"/>
    <property type="molecule type" value="Genomic_DNA"/>
</dbReference>
<gene>
    <name evidence="2" type="ORF">RUM44_000660</name>
</gene>
<proteinExistence type="predicted"/>
<feature type="region of interest" description="Disordered" evidence="1">
    <location>
        <begin position="87"/>
        <end position="106"/>
    </location>
</feature>
<evidence type="ECO:0000313" key="2">
    <source>
        <dbReference type="EMBL" id="KAK6635409.1"/>
    </source>
</evidence>
<evidence type="ECO:0000256" key="1">
    <source>
        <dbReference type="SAM" id="MobiDB-lite"/>
    </source>
</evidence>
<evidence type="ECO:0000313" key="3">
    <source>
        <dbReference type="Proteomes" id="UP001359485"/>
    </source>
</evidence>
<reference evidence="2 3" key="1">
    <citation type="submission" date="2023-09" db="EMBL/GenBank/DDBJ databases">
        <title>Genomes of two closely related lineages of the louse Polyplax serrata with different host specificities.</title>
        <authorList>
            <person name="Martinu J."/>
            <person name="Tarabai H."/>
            <person name="Stefka J."/>
            <person name="Hypsa V."/>
        </authorList>
    </citation>
    <scope>NUCLEOTIDE SEQUENCE [LARGE SCALE GENOMIC DNA]</scope>
    <source>
        <strain evidence="2">98ZLc_SE</strain>
    </source>
</reference>